<dbReference type="AlphaFoldDB" id="A0A099L3U3"/>
<feature type="binding site" evidence="15">
    <location>
        <position position="145"/>
    </location>
    <ligand>
        <name>Zn(2+)</name>
        <dbReference type="ChEBI" id="CHEBI:29105"/>
        <label>2</label>
    </ligand>
</feature>
<evidence type="ECO:0000256" key="8">
    <source>
        <dbReference type="ARBA" id="ARBA00022801"/>
    </source>
</evidence>
<feature type="binding site" evidence="15">
    <location>
        <position position="175"/>
    </location>
    <ligand>
        <name>Zn(2+)</name>
        <dbReference type="ChEBI" id="CHEBI:29105"/>
        <label>1</label>
    </ligand>
</feature>
<dbReference type="InterPro" id="IPR011650">
    <property type="entry name" value="Peptidase_M20_dimer"/>
</dbReference>
<feature type="binding site" evidence="15">
    <location>
        <position position="112"/>
    </location>
    <ligand>
        <name>Zn(2+)</name>
        <dbReference type="ChEBI" id="CHEBI:29105"/>
        <label>1</label>
    </ligand>
</feature>
<evidence type="ECO:0000256" key="6">
    <source>
        <dbReference type="ARBA" id="ARBA00022605"/>
    </source>
</evidence>
<dbReference type="Gene3D" id="3.30.70.360">
    <property type="match status" value="1"/>
</dbReference>
<keyword evidence="12 15" id="KW-0170">Cobalt</keyword>
<evidence type="ECO:0000256" key="11">
    <source>
        <dbReference type="ARBA" id="ARBA00023154"/>
    </source>
</evidence>
<feature type="active site" evidence="15">
    <location>
        <position position="81"/>
    </location>
</feature>
<dbReference type="HAMAP" id="MF_01690">
    <property type="entry name" value="DapE"/>
    <property type="match status" value="1"/>
</dbReference>
<feature type="active site" description="Proton acceptor" evidence="15">
    <location>
        <position position="144"/>
    </location>
</feature>
<dbReference type="InterPro" id="IPR050072">
    <property type="entry name" value="Peptidase_M20A"/>
</dbReference>
<keyword evidence="7 15" id="KW-0479">Metal-binding</keyword>
<dbReference type="Proteomes" id="UP000029868">
    <property type="component" value="Unassembled WGS sequence"/>
</dbReference>
<dbReference type="UniPathway" id="UPA00034">
    <property type="reaction ID" value="UER00021"/>
</dbReference>
<organism evidence="17 18">
    <name type="scientific">Colwellia psychrerythraea</name>
    <name type="common">Vibrio psychroerythus</name>
    <dbReference type="NCBI Taxonomy" id="28229"/>
    <lineage>
        <taxon>Bacteria</taxon>
        <taxon>Pseudomonadati</taxon>
        <taxon>Pseudomonadota</taxon>
        <taxon>Gammaproteobacteria</taxon>
        <taxon>Alteromonadales</taxon>
        <taxon>Colwelliaceae</taxon>
        <taxon>Colwellia</taxon>
    </lineage>
</organism>
<evidence type="ECO:0000256" key="9">
    <source>
        <dbReference type="ARBA" id="ARBA00022833"/>
    </source>
</evidence>
<accession>A0A099L3U3</accession>
<dbReference type="Pfam" id="PF01546">
    <property type="entry name" value="Peptidase_M20"/>
    <property type="match status" value="1"/>
</dbReference>
<keyword evidence="6 15" id="KW-0028">Amino-acid biosynthesis</keyword>
<dbReference type="Gene3D" id="3.40.630.10">
    <property type="entry name" value="Zn peptidases"/>
    <property type="match status" value="2"/>
</dbReference>
<dbReference type="GO" id="GO:0009014">
    <property type="term" value="F:succinyl-diaminopimelate desuccinylase activity"/>
    <property type="evidence" value="ECO:0007669"/>
    <property type="project" value="UniProtKB-UniRule"/>
</dbReference>
<evidence type="ECO:0000256" key="15">
    <source>
        <dbReference type="HAMAP-Rule" id="MF_01690"/>
    </source>
</evidence>
<comment type="subunit">
    <text evidence="3 15">Homodimer.</text>
</comment>
<dbReference type="GO" id="GO:0008777">
    <property type="term" value="F:acetylornithine deacetylase activity"/>
    <property type="evidence" value="ECO:0007669"/>
    <property type="project" value="TreeGrafter"/>
</dbReference>
<keyword evidence="11 15" id="KW-0457">Lysine biosynthesis</keyword>
<keyword evidence="8 15" id="KW-0378">Hydrolase</keyword>
<dbReference type="SUPFAM" id="SSF53187">
    <property type="entry name" value="Zn-dependent exopeptidases"/>
    <property type="match status" value="1"/>
</dbReference>
<dbReference type="RefSeq" id="WP_052093391.1">
    <property type="nucleotide sequence ID" value="NZ_JQEC01000002.1"/>
</dbReference>
<dbReference type="GO" id="GO:0019877">
    <property type="term" value="P:diaminopimelate biosynthetic process"/>
    <property type="evidence" value="ECO:0007669"/>
    <property type="project" value="UniProtKB-UniRule"/>
</dbReference>
<dbReference type="Pfam" id="PF07687">
    <property type="entry name" value="M20_dimer"/>
    <property type="match status" value="1"/>
</dbReference>
<dbReference type="GO" id="GO:0008270">
    <property type="term" value="F:zinc ion binding"/>
    <property type="evidence" value="ECO:0007669"/>
    <property type="project" value="UniProtKB-UniRule"/>
</dbReference>
<evidence type="ECO:0000256" key="2">
    <source>
        <dbReference type="ARBA" id="ARBA00006746"/>
    </source>
</evidence>
<protein>
    <recommendedName>
        <fullName evidence="5 15">Succinyl-diaminopimelate desuccinylase</fullName>
        <shortName evidence="15">SDAP desuccinylase</shortName>
        <ecNumber evidence="4 15">3.5.1.18</ecNumber>
    </recommendedName>
    <alternativeName>
        <fullName evidence="13 15">N-succinyl-LL-2,6-diaminoheptanedioate amidohydrolase</fullName>
    </alternativeName>
</protein>
<dbReference type="SUPFAM" id="SSF55031">
    <property type="entry name" value="Bacterial exopeptidase dimerisation domain"/>
    <property type="match status" value="1"/>
</dbReference>
<comment type="catalytic activity">
    <reaction evidence="14 15">
        <text>N-succinyl-(2S,6S)-2,6-diaminopimelate + H2O = (2S,6S)-2,6-diaminopimelate + succinate</text>
        <dbReference type="Rhea" id="RHEA:22608"/>
        <dbReference type="ChEBI" id="CHEBI:15377"/>
        <dbReference type="ChEBI" id="CHEBI:30031"/>
        <dbReference type="ChEBI" id="CHEBI:57609"/>
        <dbReference type="ChEBI" id="CHEBI:58087"/>
        <dbReference type="EC" id="3.5.1.18"/>
    </reaction>
</comment>
<evidence type="ECO:0000256" key="1">
    <source>
        <dbReference type="ARBA" id="ARBA00005130"/>
    </source>
</evidence>
<dbReference type="NCBIfam" id="NF009557">
    <property type="entry name" value="PRK13009.1"/>
    <property type="match status" value="1"/>
</dbReference>
<evidence type="ECO:0000256" key="14">
    <source>
        <dbReference type="ARBA" id="ARBA00051301"/>
    </source>
</evidence>
<dbReference type="EMBL" id="JQEC01000002">
    <property type="protein sequence ID" value="KGJ97536.1"/>
    <property type="molecule type" value="Genomic_DNA"/>
</dbReference>
<dbReference type="PROSITE" id="PS00759">
    <property type="entry name" value="ARGE_DAPE_CPG2_2"/>
    <property type="match status" value="1"/>
</dbReference>
<keyword evidence="9 15" id="KW-0862">Zinc</keyword>
<sequence>MIDNSHVKHIEIEQLAIYLAKKLVSYPSITPDDAGSFDFLYNYLTSLGFNCREVTQQGVRNLIATQYFGEGETFAFAGHLDVVPTGPEHLWRCSPFSGEIIDECLYGRGIADMKGAIACFIAAIESLLTRCSRGTLMLLITCDEEGEAEYGTASLMQYLRSKEPEKIPDYCLVGEPSCKTTLGDTIKIGRRGALSGHIRVLGRQGHVAYPDNCENAAHYAVTIADKLLTINWDKGTKQMPGTSLQITQLSSGEFVDNIVPGITDIHFNIRYSSLYSEQHLKTIIDETLQLPHINIEIDWQRPCEPYFNSATDFVGIVSRAILKTVGIIPMLTTDGGTSDGRFIASDKTQVIEFGVKNETIHQVNEHVPLTDLYNLTQIYQVTIAAFCCQDSNHTSTINKKNISRNLQDIENASQQLDEVLECIEYS</sequence>
<dbReference type="InterPro" id="IPR002933">
    <property type="entry name" value="Peptidase_M20"/>
</dbReference>
<dbReference type="NCBIfam" id="TIGR01246">
    <property type="entry name" value="dapE_proteo"/>
    <property type="match status" value="1"/>
</dbReference>
<dbReference type="InterPro" id="IPR001261">
    <property type="entry name" value="ArgE/DapE_CS"/>
</dbReference>
<dbReference type="GO" id="GO:0050897">
    <property type="term" value="F:cobalt ion binding"/>
    <property type="evidence" value="ECO:0007669"/>
    <property type="project" value="UniProtKB-UniRule"/>
</dbReference>
<gene>
    <name evidence="15" type="primary">dapE</name>
    <name evidence="17" type="ORF">GAB14E_1125</name>
</gene>
<evidence type="ECO:0000256" key="7">
    <source>
        <dbReference type="ARBA" id="ARBA00022723"/>
    </source>
</evidence>
<proteinExistence type="inferred from homology"/>
<dbReference type="GO" id="GO:0006526">
    <property type="term" value="P:L-arginine biosynthetic process"/>
    <property type="evidence" value="ECO:0007669"/>
    <property type="project" value="TreeGrafter"/>
</dbReference>
<dbReference type="InterPro" id="IPR005941">
    <property type="entry name" value="DapE_proteobac"/>
</dbReference>
<evidence type="ECO:0000256" key="12">
    <source>
        <dbReference type="ARBA" id="ARBA00023285"/>
    </source>
</evidence>
<evidence type="ECO:0000256" key="3">
    <source>
        <dbReference type="ARBA" id="ARBA00011738"/>
    </source>
</evidence>
<feature type="binding site" evidence="15">
    <location>
        <position position="79"/>
    </location>
    <ligand>
        <name>Zn(2+)</name>
        <dbReference type="ChEBI" id="CHEBI:29105"/>
        <label>1</label>
    </ligand>
</feature>
<dbReference type="InterPro" id="IPR036264">
    <property type="entry name" value="Bact_exopeptidase_dim_dom"/>
</dbReference>
<evidence type="ECO:0000313" key="17">
    <source>
        <dbReference type="EMBL" id="KGJ97536.1"/>
    </source>
</evidence>
<comment type="function">
    <text evidence="15">Catalyzes the hydrolysis of N-succinyl-L,L-diaminopimelic acid (SDAP), forming succinate and LL-2,6-diaminopimelate (DAP), an intermediate involved in the bacterial biosynthesis of lysine and meso-diaminopimelic acid, an essential component of bacterial cell walls.</text>
</comment>
<feature type="binding site" evidence="15">
    <location>
        <position position="361"/>
    </location>
    <ligand>
        <name>Zn(2+)</name>
        <dbReference type="ChEBI" id="CHEBI:29105"/>
        <label>2</label>
    </ligand>
</feature>
<feature type="binding site" evidence="15">
    <location>
        <position position="112"/>
    </location>
    <ligand>
        <name>Zn(2+)</name>
        <dbReference type="ChEBI" id="CHEBI:29105"/>
        <label>2</label>
    </ligand>
</feature>
<feature type="domain" description="Peptidase M20 dimerisation" evidence="16">
    <location>
        <begin position="188"/>
        <end position="287"/>
    </location>
</feature>
<dbReference type="PANTHER" id="PTHR43808:SF31">
    <property type="entry name" value="N-ACETYL-L-CITRULLINE DEACETYLASE"/>
    <property type="match status" value="1"/>
</dbReference>
<dbReference type="PATRIC" id="fig|28229.3.peg.281"/>
<reference evidence="17 18" key="1">
    <citation type="submission" date="2014-08" db="EMBL/GenBank/DDBJ databases">
        <title>Genomic and Phenotypic Diversity of Colwellia psychrerythraea strains from Disparate Marine Basins.</title>
        <authorList>
            <person name="Techtmann S.M."/>
            <person name="Stelling S.C."/>
            <person name="Utturkar S.M."/>
            <person name="Alshibli N."/>
            <person name="Harris A."/>
            <person name="Brown S.D."/>
            <person name="Hazen T.C."/>
        </authorList>
    </citation>
    <scope>NUCLEOTIDE SEQUENCE [LARGE SCALE GENOMIC DNA]</scope>
    <source>
        <strain evidence="17 18">GAB14E</strain>
    </source>
</reference>
<evidence type="ECO:0000256" key="5">
    <source>
        <dbReference type="ARBA" id="ARBA00022391"/>
    </source>
</evidence>
<dbReference type="EC" id="3.5.1.18" evidence="4 15"/>
<evidence type="ECO:0000256" key="4">
    <source>
        <dbReference type="ARBA" id="ARBA00011921"/>
    </source>
</evidence>
<evidence type="ECO:0000259" key="16">
    <source>
        <dbReference type="Pfam" id="PF07687"/>
    </source>
</evidence>
<name>A0A099L3U3_COLPS</name>
<comment type="cofactor">
    <cofactor evidence="15">
        <name>Zn(2+)</name>
        <dbReference type="ChEBI" id="CHEBI:29105"/>
    </cofactor>
    <cofactor evidence="15">
        <name>Co(2+)</name>
        <dbReference type="ChEBI" id="CHEBI:48828"/>
    </cofactor>
    <text evidence="15">Binds 2 Zn(2+) or Co(2+) ions per subunit.</text>
</comment>
<keyword evidence="10 15" id="KW-0220">Diaminopimelate biosynthesis</keyword>
<evidence type="ECO:0000256" key="10">
    <source>
        <dbReference type="ARBA" id="ARBA00022915"/>
    </source>
</evidence>
<evidence type="ECO:0000256" key="13">
    <source>
        <dbReference type="ARBA" id="ARBA00031891"/>
    </source>
</evidence>
<dbReference type="PANTHER" id="PTHR43808">
    <property type="entry name" value="ACETYLORNITHINE DEACETYLASE"/>
    <property type="match status" value="1"/>
</dbReference>
<dbReference type="GO" id="GO:0009089">
    <property type="term" value="P:lysine biosynthetic process via diaminopimelate"/>
    <property type="evidence" value="ECO:0007669"/>
    <property type="project" value="UniProtKB-UniRule"/>
</dbReference>
<comment type="similarity">
    <text evidence="2 15">Belongs to the peptidase M20A family. DapE subfamily.</text>
</comment>
<comment type="pathway">
    <text evidence="1 15">Amino-acid biosynthesis; L-lysine biosynthesis via DAP pathway; LL-2,6-diaminopimelate from (S)-tetrahydrodipicolinate (succinylase route): step 3/3.</text>
</comment>
<comment type="caution">
    <text evidence="17">The sequence shown here is derived from an EMBL/GenBank/DDBJ whole genome shotgun (WGS) entry which is preliminary data.</text>
</comment>
<evidence type="ECO:0000313" key="18">
    <source>
        <dbReference type="Proteomes" id="UP000029868"/>
    </source>
</evidence>